<organism evidence="2 3">
    <name type="scientific">Nocardia carnea</name>
    <dbReference type="NCBI Taxonomy" id="37328"/>
    <lineage>
        <taxon>Bacteria</taxon>
        <taxon>Bacillati</taxon>
        <taxon>Actinomycetota</taxon>
        <taxon>Actinomycetes</taxon>
        <taxon>Mycobacteriales</taxon>
        <taxon>Nocardiaceae</taxon>
        <taxon>Nocardia</taxon>
    </lineage>
</organism>
<protein>
    <submittedName>
        <fullName evidence="2">Uncharacterized protein</fullName>
    </submittedName>
</protein>
<reference evidence="2 3" key="1">
    <citation type="submission" date="2024-10" db="EMBL/GenBank/DDBJ databases">
        <title>The Natural Products Discovery Center: Release of the First 8490 Sequenced Strains for Exploring Actinobacteria Biosynthetic Diversity.</title>
        <authorList>
            <person name="Kalkreuter E."/>
            <person name="Kautsar S.A."/>
            <person name="Yang D."/>
            <person name="Bader C.D."/>
            <person name="Teijaro C.N."/>
            <person name="Fluegel L."/>
            <person name="Davis C.M."/>
            <person name="Simpson J.R."/>
            <person name="Lauterbach L."/>
            <person name="Steele A.D."/>
            <person name="Gui C."/>
            <person name="Meng S."/>
            <person name="Li G."/>
            <person name="Viehrig K."/>
            <person name="Ye F."/>
            <person name="Su P."/>
            <person name="Kiefer A.F."/>
            <person name="Nichols A."/>
            <person name="Cepeda A.J."/>
            <person name="Yan W."/>
            <person name="Fan B."/>
            <person name="Jiang Y."/>
            <person name="Adhikari A."/>
            <person name="Zheng C.-J."/>
            <person name="Schuster L."/>
            <person name="Cowan T.M."/>
            <person name="Smanski M.J."/>
            <person name="Chevrette M.G."/>
            <person name="De Carvalho L.P.S."/>
            <person name="Shen B."/>
        </authorList>
    </citation>
    <scope>NUCLEOTIDE SEQUENCE [LARGE SCALE GENOMIC DNA]</scope>
    <source>
        <strain evidence="2 3">NPDC020568</strain>
    </source>
</reference>
<dbReference type="RefSeq" id="WP_231508569.1">
    <property type="nucleotide sequence ID" value="NZ_JBIRUQ010000004.1"/>
</dbReference>
<feature type="compositionally biased region" description="Low complexity" evidence="1">
    <location>
        <begin position="26"/>
        <end position="38"/>
    </location>
</feature>
<proteinExistence type="predicted"/>
<evidence type="ECO:0000313" key="3">
    <source>
        <dbReference type="Proteomes" id="UP001611263"/>
    </source>
</evidence>
<dbReference type="SUPFAM" id="SSF160424">
    <property type="entry name" value="BH3703-like"/>
    <property type="match status" value="1"/>
</dbReference>
<dbReference type="GeneID" id="93503673"/>
<evidence type="ECO:0000313" key="2">
    <source>
        <dbReference type="EMBL" id="MFI1462584.1"/>
    </source>
</evidence>
<comment type="caution">
    <text evidence="2">The sequence shown here is derived from an EMBL/GenBank/DDBJ whole genome shotgun (WGS) entry which is preliminary data.</text>
</comment>
<dbReference type="InterPro" id="IPR036170">
    <property type="entry name" value="YezG-like_sf"/>
</dbReference>
<keyword evidence="3" id="KW-1185">Reference proteome</keyword>
<sequence>MTKPDEAHGAVTAGRSGDTADIDVGPETVAPEPPAADTATEDDPDVGFTLDSAAREQDVAERARALMHRLARELGAVAPEGWERVDAVFASTVAVDAGFAVFSDAEQRVVRWTPTPQVLALVREHRQLSAQLGDGPWWRLLLALTASGQIEVDYDYGDQPFPDDQLFAPEIYRADLEAFPRKSLPVWLAAYLFHGDRQQRPPSVAAVQAAAEGPAGVTGDPVAGLPPFPVMAARWAALCAAFVAVRSEWGPRLTPGARWFEGASRSGSTLHSLPGGRAVLSGGVWNAPELDAAYNGEAPLPAVFRGAPEWVAGSVLNERCGTGLLTFCYWWDGGRWYRGESPDPEAVAAAMPGIWDSETVVRIVTGLILDTDPSEERKAAIETLVAAAESGILTRAALTDVFPEADGFDIDSAFHQLVLGGVTAPEPLPEQQAIDRVGSYLSGNGADLSGYPVADLRADRVDGGWMVFAPVTPGEIAIGRAIFYVADDGVLERSSSSVAPSQYLPEFRRRFGKRNRSLM</sequence>
<evidence type="ECO:0000256" key="1">
    <source>
        <dbReference type="SAM" id="MobiDB-lite"/>
    </source>
</evidence>
<name>A0ABW7TNH9_9NOCA</name>
<accession>A0ABW7TNH9</accession>
<feature type="region of interest" description="Disordered" evidence="1">
    <location>
        <begin position="1"/>
        <end position="46"/>
    </location>
</feature>
<dbReference type="EMBL" id="JBIRUQ010000004">
    <property type="protein sequence ID" value="MFI1462584.1"/>
    <property type="molecule type" value="Genomic_DNA"/>
</dbReference>
<gene>
    <name evidence="2" type="ORF">ACH4WX_17855</name>
</gene>
<dbReference type="Proteomes" id="UP001611263">
    <property type="component" value="Unassembled WGS sequence"/>
</dbReference>